<dbReference type="RefSeq" id="WP_203977584.1">
    <property type="nucleotide sequence ID" value="NZ_BAAAKY010000045.1"/>
</dbReference>
<dbReference type="PANTHER" id="PTHR43130">
    <property type="entry name" value="ARAC-FAMILY TRANSCRIPTIONAL REGULATOR"/>
    <property type="match status" value="1"/>
</dbReference>
<dbReference type="Pfam" id="PF12833">
    <property type="entry name" value="HTH_18"/>
    <property type="match status" value="1"/>
</dbReference>
<dbReference type="Gene3D" id="1.10.10.60">
    <property type="entry name" value="Homeodomain-like"/>
    <property type="match status" value="1"/>
</dbReference>
<keyword evidence="2" id="KW-0804">Transcription</keyword>
<dbReference type="Proteomes" id="UP000644610">
    <property type="component" value="Unassembled WGS sequence"/>
</dbReference>
<dbReference type="InterPro" id="IPR002818">
    <property type="entry name" value="DJ-1/PfpI"/>
</dbReference>
<feature type="region of interest" description="Disordered" evidence="3">
    <location>
        <begin position="299"/>
        <end position="322"/>
    </location>
</feature>
<dbReference type="Gene3D" id="3.40.50.880">
    <property type="match status" value="1"/>
</dbReference>
<dbReference type="PROSITE" id="PS01124">
    <property type="entry name" value="HTH_ARAC_FAMILY_2"/>
    <property type="match status" value="1"/>
</dbReference>
<dbReference type="InterPro" id="IPR052158">
    <property type="entry name" value="INH-QAR"/>
</dbReference>
<dbReference type="GO" id="GO:0043565">
    <property type="term" value="F:sequence-specific DNA binding"/>
    <property type="evidence" value="ECO:0007669"/>
    <property type="project" value="InterPro"/>
</dbReference>
<organism evidence="5 6">
    <name type="scientific">Planotetraspora silvatica</name>
    <dbReference type="NCBI Taxonomy" id="234614"/>
    <lineage>
        <taxon>Bacteria</taxon>
        <taxon>Bacillati</taxon>
        <taxon>Actinomycetota</taxon>
        <taxon>Actinomycetes</taxon>
        <taxon>Streptosporangiales</taxon>
        <taxon>Streptosporangiaceae</taxon>
        <taxon>Planotetraspora</taxon>
    </lineage>
</organism>
<name>A0A8J3UTW1_9ACTN</name>
<dbReference type="Pfam" id="PF01965">
    <property type="entry name" value="DJ-1_PfpI"/>
    <property type="match status" value="1"/>
</dbReference>
<sequence length="322" mass="34485">MPRVVFLLLPRLHLLDLAGPAQVFSTAADLGYGYELSYVGEREDVPTAQGLPIRAQVTWPELDTGDLVVVPGWRGPTFHDSPRLDPDSSRRLAEHHAAGGTVASVCAGADALGRAGLLDGRRCTTHHGLQDELARRYPRATVVRNVLFVVDDRVVTSAGIASGIDLALHLVAVRHGPGAAARIAREMVVYTRRNGDERQAGALRYRSHLSDVVHRVQDLIDSRFTEPLPLGGLATASGVSPRTLTRIFGEATGMTPLRYQQTLRVERAEHLIGRGASVESAARAVGFQDARMLRRLRARTNVPSAGSSGGGPAGSASSTYDA</sequence>
<accession>A0A8J3UTW1</accession>
<dbReference type="EMBL" id="BOOQ01000030">
    <property type="protein sequence ID" value="GII48299.1"/>
    <property type="molecule type" value="Genomic_DNA"/>
</dbReference>
<evidence type="ECO:0000313" key="5">
    <source>
        <dbReference type="EMBL" id="GII48299.1"/>
    </source>
</evidence>
<dbReference type="AlphaFoldDB" id="A0A8J3UTW1"/>
<dbReference type="InterPro" id="IPR029062">
    <property type="entry name" value="Class_I_gatase-like"/>
</dbReference>
<keyword evidence="1" id="KW-0805">Transcription regulation</keyword>
<feature type="domain" description="HTH araC/xylS-type" evidence="4">
    <location>
        <begin position="214"/>
        <end position="295"/>
    </location>
</feature>
<gene>
    <name evidence="5" type="ORF">Psi02_47230</name>
</gene>
<dbReference type="PANTHER" id="PTHR43130:SF3">
    <property type="entry name" value="HTH-TYPE TRANSCRIPTIONAL REGULATOR RV1931C"/>
    <property type="match status" value="1"/>
</dbReference>
<evidence type="ECO:0000313" key="6">
    <source>
        <dbReference type="Proteomes" id="UP000644610"/>
    </source>
</evidence>
<dbReference type="GO" id="GO:0003700">
    <property type="term" value="F:DNA-binding transcription factor activity"/>
    <property type="evidence" value="ECO:0007669"/>
    <property type="project" value="InterPro"/>
</dbReference>
<proteinExistence type="predicted"/>
<evidence type="ECO:0000256" key="1">
    <source>
        <dbReference type="ARBA" id="ARBA00023015"/>
    </source>
</evidence>
<keyword evidence="6" id="KW-1185">Reference proteome</keyword>
<dbReference type="InterPro" id="IPR009057">
    <property type="entry name" value="Homeodomain-like_sf"/>
</dbReference>
<dbReference type="SUPFAM" id="SSF52317">
    <property type="entry name" value="Class I glutamine amidotransferase-like"/>
    <property type="match status" value="1"/>
</dbReference>
<evidence type="ECO:0000256" key="2">
    <source>
        <dbReference type="ARBA" id="ARBA00023163"/>
    </source>
</evidence>
<dbReference type="CDD" id="cd03137">
    <property type="entry name" value="GATase1_AraC_1"/>
    <property type="match status" value="1"/>
</dbReference>
<protein>
    <submittedName>
        <fullName evidence="5">Transcriptional regulator</fullName>
    </submittedName>
</protein>
<dbReference type="SUPFAM" id="SSF46689">
    <property type="entry name" value="Homeodomain-like"/>
    <property type="match status" value="1"/>
</dbReference>
<evidence type="ECO:0000256" key="3">
    <source>
        <dbReference type="SAM" id="MobiDB-lite"/>
    </source>
</evidence>
<evidence type="ECO:0000259" key="4">
    <source>
        <dbReference type="PROSITE" id="PS01124"/>
    </source>
</evidence>
<reference evidence="5" key="1">
    <citation type="submission" date="2021-01" db="EMBL/GenBank/DDBJ databases">
        <title>Whole genome shotgun sequence of Planotetraspora silvatica NBRC 100141.</title>
        <authorList>
            <person name="Komaki H."/>
            <person name="Tamura T."/>
        </authorList>
    </citation>
    <scope>NUCLEOTIDE SEQUENCE</scope>
    <source>
        <strain evidence="5">NBRC 100141</strain>
    </source>
</reference>
<dbReference type="SMART" id="SM00342">
    <property type="entry name" value="HTH_ARAC"/>
    <property type="match status" value="1"/>
</dbReference>
<dbReference type="InterPro" id="IPR018060">
    <property type="entry name" value="HTH_AraC"/>
</dbReference>
<comment type="caution">
    <text evidence="5">The sequence shown here is derived from an EMBL/GenBank/DDBJ whole genome shotgun (WGS) entry which is preliminary data.</text>
</comment>